<dbReference type="Gene3D" id="3.40.430.10">
    <property type="entry name" value="Dihydrofolate Reductase, subunit A"/>
    <property type="match status" value="1"/>
</dbReference>
<dbReference type="Proteomes" id="UP000509301">
    <property type="component" value="Chromosome"/>
</dbReference>
<dbReference type="InterPro" id="IPR002734">
    <property type="entry name" value="RibDG_C"/>
</dbReference>
<dbReference type="Pfam" id="PF01872">
    <property type="entry name" value="RibD_C"/>
    <property type="match status" value="1"/>
</dbReference>
<keyword evidence="5 10" id="KW-0560">Oxidoreductase</keyword>
<proteinExistence type="inferred from homology"/>
<dbReference type="KEGG" id="mten:GWK48_05080"/>
<dbReference type="InterPro" id="IPR006401">
    <property type="entry name" value="Rib_reduct_arc"/>
</dbReference>
<dbReference type="GO" id="GO:0008703">
    <property type="term" value="F:5-amino-6-(5-phosphoribosylamino)uracil reductase activity"/>
    <property type="evidence" value="ECO:0007669"/>
    <property type="project" value="InterPro"/>
</dbReference>
<keyword evidence="3" id="KW-0686">Riboflavin biosynthesis</keyword>
<evidence type="ECO:0000256" key="4">
    <source>
        <dbReference type="ARBA" id="ARBA00022857"/>
    </source>
</evidence>
<evidence type="ECO:0000259" key="9">
    <source>
        <dbReference type="Pfam" id="PF01872"/>
    </source>
</evidence>
<accession>A0A6N0NUN3</accession>
<evidence type="ECO:0000256" key="8">
    <source>
        <dbReference type="NCBIfam" id="TIGR01508"/>
    </source>
</evidence>
<organism evidence="10 11">
    <name type="scientific">Metallosphaera tengchongensis</name>
    <dbReference type="NCBI Taxonomy" id="1532350"/>
    <lineage>
        <taxon>Archaea</taxon>
        <taxon>Thermoproteota</taxon>
        <taxon>Thermoprotei</taxon>
        <taxon>Sulfolobales</taxon>
        <taxon>Sulfolobaceae</taxon>
        <taxon>Metallosphaera</taxon>
    </lineage>
</organism>
<evidence type="ECO:0000256" key="1">
    <source>
        <dbReference type="ARBA" id="ARBA00005104"/>
    </source>
</evidence>
<dbReference type="PANTHER" id="PTHR38011:SF7">
    <property type="entry name" value="2,5-DIAMINO-6-RIBOSYLAMINO-4(3H)-PYRIMIDINONE 5'-PHOSPHATE REDUCTASE"/>
    <property type="match status" value="1"/>
</dbReference>
<dbReference type="PANTHER" id="PTHR38011">
    <property type="entry name" value="DIHYDROFOLATE REDUCTASE FAMILY PROTEIN (AFU_ORTHOLOGUE AFUA_8G06820)"/>
    <property type="match status" value="1"/>
</dbReference>
<dbReference type="NCBIfam" id="TIGR01508">
    <property type="entry name" value="rib_reduct_arch"/>
    <property type="match status" value="1"/>
</dbReference>
<sequence length="209" mass="23635">MRPYVILSSTMTIDGRLASRDSYSELSCRYDKERQHILRSEVDAVMVGANTARIDNPKLTIKYSMGQNPLRVIVTASGKLDENLRVFEVPPPTVVYTKNPKELDHLVEKGVKIRIFSKTCEILEDLYSFFQVKKVMVEGGGKLNWSLLKENCIDEIRLTISPKIFGAGVSVFDGEGFPGALSPTFKLFSAYLCQCREEIVITYKKINKK</sequence>
<dbReference type="SUPFAM" id="SSF53597">
    <property type="entry name" value="Dihydrofolate reductase-like"/>
    <property type="match status" value="1"/>
</dbReference>
<dbReference type="EC" id="1.1.1.302" evidence="8"/>
<name>A0A6N0NUN3_9CREN</name>
<dbReference type="AlphaFoldDB" id="A0A6N0NUN3"/>
<evidence type="ECO:0000313" key="10">
    <source>
        <dbReference type="EMBL" id="QKQ99846.1"/>
    </source>
</evidence>
<dbReference type="InterPro" id="IPR024072">
    <property type="entry name" value="DHFR-like_dom_sf"/>
</dbReference>
<dbReference type="RefSeq" id="WP_174630226.1">
    <property type="nucleotide sequence ID" value="NZ_CP049074.1"/>
</dbReference>
<comment type="pathway">
    <text evidence="1">Cofactor biosynthesis; riboflavin biosynthesis.</text>
</comment>
<evidence type="ECO:0000256" key="6">
    <source>
        <dbReference type="ARBA" id="ARBA00047550"/>
    </source>
</evidence>
<evidence type="ECO:0000256" key="5">
    <source>
        <dbReference type="ARBA" id="ARBA00023002"/>
    </source>
</evidence>
<evidence type="ECO:0000313" key="11">
    <source>
        <dbReference type="Proteomes" id="UP000509301"/>
    </source>
</evidence>
<comment type="similarity">
    <text evidence="2">Belongs to the HTP reductase family.</text>
</comment>
<evidence type="ECO:0000256" key="7">
    <source>
        <dbReference type="ARBA" id="ARBA00049020"/>
    </source>
</evidence>
<dbReference type="EMBL" id="CP049074">
    <property type="protein sequence ID" value="QKQ99846.1"/>
    <property type="molecule type" value="Genomic_DNA"/>
</dbReference>
<gene>
    <name evidence="10" type="ORF">GWK48_05080</name>
</gene>
<dbReference type="GeneID" id="55641300"/>
<dbReference type="GO" id="GO:0009231">
    <property type="term" value="P:riboflavin biosynthetic process"/>
    <property type="evidence" value="ECO:0007669"/>
    <property type="project" value="UniProtKB-KW"/>
</dbReference>
<protein>
    <recommendedName>
        <fullName evidence="8">2,5-diamino-6-(ribosylamino)-4(3H)-pyrimidinone 5'-phosphate reductase</fullName>
        <ecNumber evidence="8">1.1.1.302</ecNumber>
    </recommendedName>
</protein>
<dbReference type="InterPro" id="IPR050765">
    <property type="entry name" value="Riboflavin_Biosynth_HTPR"/>
</dbReference>
<reference evidence="10 11" key="1">
    <citation type="submission" date="2020-02" db="EMBL/GenBank/DDBJ databases">
        <title>Comparative genome analysis reveals the metabolism and evolution of the thermophilic archaeal genus Metallosphaera.</title>
        <authorList>
            <person name="Jiang C."/>
        </authorList>
    </citation>
    <scope>NUCLEOTIDE SEQUENCE [LARGE SCALE GENOMIC DNA]</scope>
    <source>
        <strain evidence="10 11">Ric-A</strain>
    </source>
</reference>
<dbReference type="OrthoDB" id="10178at2157"/>
<evidence type="ECO:0000256" key="2">
    <source>
        <dbReference type="ARBA" id="ARBA00009723"/>
    </source>
</evidence>
<comment type="catalytic activity">
    <reaction evidence="7">
        <text>2,5-diamino-6-(1-D-ribitylamino)pyrimidin-4(3H)-one 5'-phosphate + NADP(+) = 2,5-diamino-6-(1-D-ribosylamino)pyrimidin-4(3H)-one 5'-phosphate + NADPH + H(+)</text>
        <dbReference type="Rhea" id="RHEA:27278"/>
        <dbReference type="ChEBI" id="CHEBI:15378"/>
        <dbReference type="ChEBI" id="CHEBI:57783"/>
        <dbReference type="ChEBI" id="CHEBI:58349"/>
        <dbReference type="ChEBI" id="CHEBI:58890"/>
        <dbReference type="ChEBI" id="CHEBI:59545"/>
        <dbReference type="EC" id="1.1.1.302"/>
    </reaction>
</comment>
<keyword evidence="11" id="KW-1185">Reference proteome</keyword>
<feature type="domain" description="Bacterial bifunctional deaminase-reductase C-terminal" evidence="9">
    <location>
        <begin position="3"/>
        <end position="188"/>
    </location>
</feature>
<comment type="catalytic activity">
    <reaction evidence="6">
        <text>2,5-diamino-6-(1-D-ribitylamino)pyrimidin-4(3H)-one 5'-phosphate + NAD(+) = 2,5-diamino-6-(1-D-ribosylamino)pyrimidin-4(3H)-one 5'-phosphate + NADH + H(+)</text>
        <dbReference type="Rhea" id="RHEA:27274"/>
        <dbReference type="ChEBI" id="CHEBI:15378"/>
        <dbReference type="ChEBI" id="CHEBI:57540"/>
        <dbReference type="ChEBI" id="CHEBI:57945"/>
        <dbReference type="ChEBI" id="CHEBI:58890"/>
        <dbReference type="ChEBI" id="CHEBI:59545"/>
        <dbReference type="EC" id="1.1.1.302"/>
    </reaction>
</comment>
<evidence type="ECO:0000256" key="3">
    <source>
        <dbReference type="ARBA" id="ARBA00022619"/>
    </source>
</evidence>
<keyword evidence="4" id="KW-0521">NADP</keyword>